<comment type="function">
    <text evidence="6">Toxic component of a toxin-antitoxin (TA) system. An RNase.</text>
</comment>
<dbReference type="PANTHER" id="PTHR35901">
    <property type="entry name" value="RIBONUCLEASE VAPC3"/>
    <property type="match status" value="1"/>
</dbReference>
<dbReference type="InterPro" id="IPR051619">
    <property type="entry name" value="TypeII_TA_RNase_PINc/VapC"/>
</dbReference>
<evidence type="ECO:0000256" key="1">
    <source>
        <dbReference type="ARBA" id="ARBA00022649"/>
    </source>
</evidence>
<accession>A0A1Q4UZX8</accession>
<dbReference type="InterPro" id="IPR022907">
    <property type="entry name" value="VapC_family"/>
</dbReference>
<dbReference type="GO" id="GO:0090729">
    <property type="term" value="F:toxin activity"/>
    <property type="evidence" value="ECO:0007669"/>
    <property type="project" value="UniProtKB-KW"/>
</dbReference>
<evidence type="ECO:0000256" key="4">
    <source>
        <dbReference type="ARBA" id="ARBA00022801"/>
    </source>
</evidence>
<feature type="binding site" evidence="6">
    <location>
        <position position="5"/>
    </location>
    <ligand>
        <name>Mg(2+)</name>
        <dbReference type="ChEBI" id="CHEBI:18420"/>
    </ligand>
</feature>
<dbReference type="InterPro" id="IPR029060">
    <property type="entry name" value="PIN-like_dom_sf"/>
</dbReference>
<organism evidence="8 9">
    <name type="scientific">Streptomyces uncialis</name>
    <dbReference type="NCBI Taxonomy" id="1048205"/>
    <lineage>
        <taxon>Bacteria</taxon>
        <taxon>Bacillati</taxon>
        <taxon>Actinomycetota</taxon>
        <taxon>Actinomycetes</taxon>
        <taxon>Kitasatosporales</taxon>
        <taxon>Streptomycetaceae</taxon>
        <taxon>Streptomyces</taxon>
    </lineage>
</organism>
<dbReference type="PANTHER" id="PTHR35901:SF1">
    <property type="entry name" value="EXONUCLEASE VAPC9"/>
    <property type="match status" value="1"/>
</dbReference>
<feature type="domain" description="PIN" evidence="7">
    <location>
        <begin position="2"/>
        <end position="118"/>
    </location>
</feature>
<dbReference type="Pfam" id="PF01850">
    <property type="entry name" value="PIN"/>
    <property type="match status" value="1"/>
</dbReference>
<dbReference type="InterPro" id="IPR044153">
    <property type="entry name" value="PIN_Pae0151-like"/>
</dbReference>
<dbReference type="STRING" id="1048205.AB852_32540"/>
<proteinExistence type="inferred from homology"/>
<dbReference type="HAMAP" id="MF_00265">
    <property type="entry name" value="VapC_Nob1"/>
    <property type="match status" value="1"/>
</dbReference>
<dbReference type="SUPFAM" id="SSF88723">
    <property type="entry name" value="PIN domain-like"/>
    <property type="match status" value="1"/>
</dbReference>
<sequence>MIVIDAGALVLLVADAGPVGTAVRQRVAGETLAAPHLVDIEVTSALLGIRRGGKLTADELEAAWHAYALLPVRRTEHMPLLPRVRELHANLSAYDAAYVALAEGLQVPLVTSDGRLSRSGSPHCKIEVINEHTVG</sequence>
<dbReference type="EMBL" id="LFBV01000010">
    <property type="protein sequence ID" value="OKH91175.1"/>
    <property type="molecule type" value="Genomic_DNA"/>
</dbReference>
<comment type="caution">
    <text evidence="8">The sequence shown here is derived from an EMBL/GenBank/DDBJ whole genome shotgun (WGS) entry which is preliminary data.</text>
</comment>
<keyword evidence="1 6" id="KW-1277">Toxin-antitoxin system</keyword>
<keyword evidence="5 6" id="KW-0460">Magnesium</keyword>
<protein>
    <recommendedName>
        <fullName evidence="6">Ribonuclease VapC</fullName>
        <shortName evidence="6">RNase VapC</shortName>
        <ecNumber evidence="6">3.1.-.-</ecNumber>
    </recommendedName>
    <alternativeName>
        <fullName evidence="6">Toxin VapC</fullName>
    </alternativeName>
</protein>
<dbReference type="Gene3D" id="3.40.50.1010">
    <property type="entry name" value="5'-nuclease"/>
    <property type="match status" value="1"/>
</dbReference>
<evidence type="ECO:0000256" key="6">
    <source>
        <dbReference type="HAMAP-Rule" id="MF_00265"/>
    </source>
</evidence>
<keyword evidence="2 6" id="KW-0540">Nuclease</keyword>
<dbReference type="GO" id="GO:0004540">
    <property type="term" value="F:RNA nuclease activity"/>
    <property type="evidence" value="ECO:0007669"/>
    <property type="project" value="InterPro"/>
</dbReference>
<dbReference type="CDD" id="cd09873">
    <property type="entry name" value="PIN_Pae0151-like"/>
    <property type="match status" value="1"/>
</dbReference>
<gene>
    <name evidence="6" type="primary">vapC</name>
    <name evidence="8" type="ORF">AB852_32540</name>
</gene>
<feature type="binding site" evidence="6">
    <location>
        <position position="95"/>
    </location>
    <ligand>
        <name>Mg(2+)</name>
        <dbReference type="ChEBI" id="CHEBI:18420"/>
    </ligand>
</feature>
<dbReference type="RefSeq" id="WP_073793856.1">
    <property type="nucleotide sequence ID" value="NZ_CP109290.1"/>
</dbReference>
<keyword evidence="6" id="KW-0800">Toxin</keyword>
<comment type="similarity">
    <text evidence="6">Belongs to the PINc/VapC protein family.</text>
</comment>
<dbReference type="InterPro" id="IPR002716">
    <property type="entry name" value="PIN_dom"/>
</dbReference>
<reference evidence="8 9" key="1">
    <citation type="submission" date="2015-06" db="EMBL/GenBank/DDBJ databases">
        <title>Cloning and characterization of the uncialamcin biosynthetic gene cluster.</title>
        <authorList>
            <person name="Yan X."/>
            <person name="Huang T."/>
            <person name="Ge H."/>
            <person name="Shen B."/>
        </authorList>
    </citation>
    <scope>NUCLEOTIDE SEQUENCE [LARGE SCALE GENOMIC DNA]</scope>
    <source>
        <strain evidence="8 9">DCA2648</strain>
    </source>
</reference>
<evidence type="ECO:0000259" key="7">
    <source>
        <dbReference type="Pfam" id="PF01850"/>
    </source>
</evidence>
<evidence type="ECO:0000256" key="5">
    <source>
        <dbReference type="ARBA" id="ARBA00022842"/>
    </source>
</evidence>
<dbReference type="GO" id="GO:0016787">
    <property type="term" value="F:hydrolase activity"/>
    <property type="evidence" value="ECO:0007669"/>
    <property type="project" value="UniProtKB-KW"/>
</dbReference>
<name>A0A1Q4UZX8_9ACTN</name>
<evidence type="ECO:0000256" key="3">
    <source>
        <dbReference type="ARBA" id="ARBA00022723"/>
    </source>
</evidence>
<evidence type="ECO:0000313" key="9">
    <source>
        <dbReference type="Proteomes" id="UP000186455"/>
    </source>
</evidence>
<dbReference type="GO" id="GO:0000287">
    <property type="term" value="F:magnesium ion binding"/>
    <property type="evidence" value="ECO:0007669"/>
    <property type="project" value="UniProtKB-UniRule"/>
</dbReference>
<comment type="cofactor">
    <cofactor evidence="6">
        <name>Mg(2+)</name>
        <dbReference type="ChEBI" id="CHEBI:18420"/>
    </cofactor>
</comment>
<dbReference type="Proteomes" id="UP000186455">
    <property type="component" value="Unassembled WGS sequence"/>
</dbReference>
<dbReference type="EC" id="3.1.-.-" evidence="6"/>
<keyword evidence="4 6" id="KW-0378">Hydrolase</keyword>
<dbReference type="AlphaFoldDB" id="A0A1Q4UZX8"/>
<keyword evidence="9" id="KW-1185">Reference proteome</keyword>
<evidence type="ECO:0000256" key="2">
    <source>
        <dbReference type="ARBA" id="ARBA00022722"/>
    </source>
</evidence>
<evidence type="ECO:0000313" key="8">
    <source>
        <dbReference type="EMBL" id="OKH91175.1"/>
    </source>
</evidence>
<keyword evidence="3 6" id="KW-0479">Metal-binding</keyword>